<dbReference type="PANTHER" id="PTHR12461">
    <property type="entry name" value="HYPOXIA-INDUCIBLE FACTOR 1 ALPHA INHIBITOR-RELATED"/>
    <property type="match status" value="1"/>
</dbReference>
<dbReference type="PANTHER" id="PTHR12461:SF101">
    <property type="entry name" value="TRNA WYBUTOSINE-SYNTHESIZING PROTEIN 4"/>
    <property type="match status" value="1"/>
</dbReference>
<dbReference type="EMBL" id="JAPEVA010000145">
    <property type="protein sequence ID" value="KAJ4397900.1"/>
    <property type="molecule type" value="Genomic_DNA"/>
</dbReference>
<reference evidence="3" key="1">
    <citation type="submission" date="2022-10" db="EMBL/GenBank/DDBJ databases">
        <title>Tapping the CABI collections for fungal endophytes: first genome assemblies for Collariella, Neodidymelliopsis, Ascochyta clinopodiicola, Didymella pomorum, Didymosphaeria variabile, Neocosmospora piperis and Neocucurbitaria cava.</title>
        <authorList>
            <person name="Hill R."/>
        </authorList>
    </citation>
    <scope>NUCLEOTIDE SEQUENCE</scope>
    <source>
        <strain evidence="3">IMI 355091</strain>
    </source>
</reference>
<dbReference type="InterPro" id="IPR003347">
    <property type="entry name" value="JmjC_dom"/>
</dbReference>
<dbReference type="InterPro" id="IPR041667">
    <property type="entry name" value="Cupin_8"/>
</dbReference>
<accession>A0A9W9D3C9</accession>
<sequence>MVGVYVYDLMSRHVTSNVSYIALQSAVEWHAVASNKLSTNARTLIAVESMARRIGHRNEDEDARGVRALTTSVFAMSPHVDSEASSPSGRSAQDDRAAEAAPTPPASTPSPACALNAAPTLTEITQLTSDELSTAQVDDSIIDCGRAALALLHSNPDLARKLAYQKLHDVPYKEVKTCWRRLYTDASLQKVLAVTAKNFGTSQQAHTGAWLDEVVRLLDMALILTAAPGREELVELWFAALEEELSTCEPADAIQEHLERPAKKQKREHATSIPPTFHTTLIEPSPILQHFIPRVDSPSLSAFQKKLSNPATHTPVIITNAIQHWPALSDRPWNSPSYLLERTLGGRRLVPIETGRSYTDSGWGQKITSFRDFMSRYMLCPSGAQHKDSALKDTGYLAQHDVFAQIPSLRADISIPDYCFATPHRHLPANIDPNSTQKLEDPLLNAWFGPKGTISPLHTDPYHNVLAQVVGYKYVRCYKPEVTERMYPRGKEEGVDMGNTSLVDLDEAMRMFPEIGIKGLGMEDEAGGEANEVADEAGQELDQRRREFNSSFPGFKEADYVEAMLGPGECLYLPPGWWHYVKSLSPSFSVSFWFN</sequence>
<feature type="domain" description="JmjC" evidence="2">
    <location>
        <begin position="395"/>
        <end position="595"/>
    </location>
</feature>
<feature type="region of interest" description="Disordered" evidence="1">
    <location>
        <begin position="77"/>
        <end position="114"/>
    </location>
</feature>
<dbReference type="Gene3D" id="2.60.120.650">
    <property type="entry name" value="Cupin"/>
    <property type="match status" value="1"/>
</dbReference>
<evidence type="ECO:0000259" key="2">
    <source>
        <dbReference type="PROSITE" id="PS51184"/>
    </source>
</evidence>
<organism evidence="3 4">
    <name type="scientific">Didymella pomorum</name>
    <dbReference type="NCBI Taxonomy" id="749634"/>
    <lineage>
        <taxon>Eukaryota</taxon>
        <taxon>Fungi</taxon>
        <taxon>Dikarya</taxon>
        <taxon>Ascomycota</taxon>
        <taxon>Pezizomycotina</taxon>
        <taxon>Dothideomycetes</taxon>
        <taxon>Pleosporomycetidae</taxon>
        <taxon>Pleosporales</taxon>
        <taxon>Pleosporineae</taxon>
        <taxon>Didymellaceae</taxon>
        <taxon>Didymella</taxon>
    </lineage>
</organism>
<dbReference type="AlphaFoldDB" id="A0A9W9D3C9"/>
<evidence type="ECO:0000313" key="3">
    <source>
        <dbReference type="EMBL" id="KAJ4397900.1"/>
    </source>
</evidence>
<dbReference type="Proteomes" id="UP001140510">
    <property type="component" value="Unassembled WGS sequence"/>
</dbReference>
<dbReference type="SMART" id="SM00558">
    <property type="entry name" value="JmjC"/>
    <property type="match status" value="1"/>
</dbReference>
<protein>
    <recommendedName>
        <fullName evidence="2">JmjC domain-containing protein</fullName>
    </recommendedName>
</protein>
<dbReference type="Pfam" id="PF13621">
    <property type="entry name" value="Cupin_8"/>
    <property type="match status" value="1"/>
</dbReference>
<dbReference type="OrthoDB" id="47172at2759"/>
<evidence type="ECO:0000256" key="1">
    <source>
        <dbReference type="SAM" id="MobiDB-lite"/>
    </source>
</evidence>
<proteinExistence type="predicted"/>
<keyword evidence="4" id="KW-1185">Reference proteome</keyword>
<dbReference type="SUPFAM" id="SSF51197">
    <property type="entry name" value="Clavaminate synthase-like"/>
    <property type="match status" value="1"/>
</dbReference>
<gene>
    <name evidence="3" type="ORF">N0V91_010591</name>
</gene>
<dbReference type="PROSITE" id="PS51184">
    <property type="entry name" value="JMJC"/>
    <property type="match status" value="1"/>
</dbReference>
<comment type="caution">
    <text evidence="3">The sequence shown here is derived from an EMBL/GenBank/DDBJ whole genome shotgun (WGS) entry which is preliminary data.</text>
</comment>
<name>A0A9W9D3C9_9PLEO</name>
<evidence type="ECO:0000313" key="4">
    <source>
        <dbReference type="Proteomes" id="UP001140510"/>
    </source>
</evidence>